<dbReference type="CDD" id="cd01392">
    <property type="entry name" value="HTH_LacI"/>
    <property type="match status" value="1"/>
</dbReference>
<evidence type="ECO:0000256" key="3">
    <source>
        <dbReference type="ARBA" id="ARBA00023163"/>
    </source>
</evidence>
<accession>A0ABP7DZZ2</accession>
<dbReference type="GO" id="GO:0003677">
    <property type="term" value="F:DNA binding"/>
    <property type="evidence" value="ECO:0007669"/>
    <property type="project" value="UniProtKB-KW"/>
</dbReference>
<evidence type="ECO:0000313" key="7">
    <source>
        <dbReference type="Proteomes" id="UP001500051"/>
    </source>
</evidence>
<dbReference type="PANTHER" id="PTHR30146:SF109">
    <property type="entry name" value="HTH-TYPE TRANSCRIPTIONAL REGULATOR GALS"/>
    <property type="match status" value="1"/>
</dbReference>
<evidence type="ECO:0000256" key="2">
    <source>
        <dbReference type="ARBA" id="ARBA00023125"/>
    </source>
</evidence>
<dbReference type="SMART" id="SM00354">
    <property type="entry name" value="HTH_LACI"/>
    <property type="match status" value="1"/>
</dbReference>
<dbReference type="InterPro" id="IPR028082">
    <property type="entry name" value="Peripla_BP_I"/>
</dbReference>
<evidence type="ECO:0000259" key="5">
    <source>
        <dbReference type="PROSITE" id="PS50932"/>
    </source>
</evidence>
<evidence type="ECO:0000256" key="1">
    <source>
        <dbReference type="ARBA" id="ARBA00023015"/>
    </source>
</evidence>
<dbReference type="RefSeq" id="WP_344813668.1">
    <property type="nucleotide sequence ID" value="NZ_BAAAYX010000014.1"/>
</dbReference>
<keyword evidence="1" id="KW-0805">Transcription regulation</keyword>
<sequence>MAKKPSEQQRERSRPRKGVDVLDDPSGPTRPPTLETVAARAGVSRATASRVVNHLDRVAPHVVASVNAAIEELGYVPNQAARSLARRRTAVIAVVIPESTERLFADPFFATVVQGAAAHLRGTDYTLNLVLGSDQEDKSRRYLTGGNVDGVLVVSQHEGDLPLTRLGLSVPIVFAGRPAVDFGEHGHFVDVDNRAAAATGVRHLVERGRSRIATIAGAQDLAAGRDRLAGWQDVLTDAGFDSDLVEVGDFTPESGTVAMERLLDGPEFDAVFAANDQMAFGAISALARAGRSVPGDVAVVGFDDDQFSRAARPTITTVHQPAREMGAVMAAHLLALLAGERVDQVTVLPTRLVVRESS</sequence>
<dbReference type="EMBL" id="BAAAYX010000014">
    <property type="protein sequence ID" value="GAA3712486.1"/>
    <property type="molecule type" value="Genomic_DNA"/>
</dbReference>
<feature type="compositionally biased region" description="Basic and acidic residues" evidence="4">
    <location>
        <begin position="1"/>
        <end position="20"/>
    </location>
</feature>
<feature type="domain" description="HTH lacI-type" evidence="5">
    <location>
        <begin position="32"/>
        <end position="86"/>
    </location>
</feature>
<dbReference type="Pfam" id="PF13377">
    <property type="entry name" value="Peripla_BP_3"/>
    <property type="match status" value="1"/>
</dbReference>
<keyword evidence="7" id="KW-1185">Reference proteome</keyword>
<evidence type="ECO:0000313" key="6">
    <source>
        <dbReference type="EMBL" id="GAA3712486.1"/>
    </source>
</evidence>
<dbReference type="SUPFAM" id="SSF47413">
    <property type="entry name" value="lambda repressor-like DNA-binding domains"/>
    <property type="match status" value="1"/>
</dbReference>
<name>A0ABP7DZZ2_9ACTN</name>
<dbReference type="InterPro" id="IPR000843">
    <property type="entry name" value="HTH_LacI"/>
</dbReference>
<dbReference type="InterPro" id="IPR010982">
    <property type="entry name" value="Lambda_DNA-bd_dom_sf"/>
</dbReference>
<dbReference type="PANTHER" id="PTHR30146">
    <property type="entry name" value="LACI-RELATED TRANSCRIPTIONAL REPRESSOR"/>
    <property type="match status" value="1"/>
</dbReference>
<dbReference type="CDD" id="cd06267">
    <property type="entry name" value="PBP1_LacI_sugar_binding-like"/>
    <property type="match status" value="1"/>
</dbReference>
<keyword evidence="2 6" id="KW-0238">DNA-binding</keyword>
<dbReference type="Gene3D" id="1.10.260.40">
    <property type="entry name" value="lambda repressor-like DNA-binding domains"/>
    <property type="match status" value="1"/>
</dbReference>
<reference evidence="7" key="1">
    <citation type="journal article" date="2019" name="Int. J. Syst. Evol. Microbiol.">
        <title>The Global Catalogue of Microorganisms (GCM) 10K type strain sequencing project: providing services to taxonomists for standard genome sequencing and annotation.</title>
        <authorList>
            <consortium name="The Broad Institute Genomics Platform"/>
            <consortium name="The Broad Institute Genome Sequencing Center for Infectious Disease"/>
            <person name="Wu L."/>
            <person name="Ma J."/>
        </authorList>
    </citation>
    <scope>NUCLEOTIDE SEQUENCE [LARGE SCALE GENOMIC DNA]</scope>
    <source>
        <strain evidence="7">JCM 16548</strain>
    </source>
</reference>
<organism evidence="6 7">
    <name type="scientific">Microlunatus aurantiacus</name>
    <dbReference type="NCBI Taxonomy" id="446786"/>
    <lineage>
        <taxon>Bacteria</taxon>
        <taxon>Bacillati</taxon>
        <taxon>Actinomycetota</taxon>
        <taxon>Actinomycetes</taxon>
        <taxon>Propionibacteriales</taxon>
        <taxon>Propionibacteriaceae</taxon>
        <taxon>Microlunatus</taxon>
    </lineage>
</organism>
<dbReference type="PROSITE" id="PS50932">
    <property type="entry name" value="HTH_LACI_2"/>
    <property type="match status" value="1"/>
</dbReference>
<evidence type="ECO:0000256" key="4">
    <source>
        <dbReference type="SAM" id="MobiDB-lite"/>
    </source>
</evidence>
<dbReference type="Proteomes" id="UP001500051">
    <property type="component" value="Unassembled WGS sequence"/>
</dbReference>
<dbReference type="SUPFAM" id="SSF53822">
    <property type="entry name" value="Periplasmic binding protein-like I"/>
    <property type="match status" value="1"/>
</dbReference>
<feature type="region of interest" description="Disordered" evidence="4">
    <location>
        <begin position="1"/>
        <end position="34"/>
    </location>
</feature>
<dbReference type="Gene3D" id="3.40.50.2300">
    <property type="match status" value="2"/>
</dbReference>
<comment type="caution">
    <text evidence="6">The sequence shown here is derived from an EMBL/GenBank/DDBJ whole genome shotgun (WGS) entry which is preliminary data.</text>
</comment>
<gene>
    <name evidence="6" type="ORF">GCM10022204_34250</name>
</gene>
<dbReference type="InterPro" id="IPR046335">
    <property type="entry name" value="LacI/GalR-like_sensor"/>
</dbReference>
<dbReference type="Pfam" id="PF00356">
    <property type="entry name" value="LacI"/>
    <property type="match status" value="1"/>
</dbReference>
<proteinExistence type="predicted"/>
<keyword evidence="3" id="KW-0804">Transcription</keyword>
<protein>
    <submittedName>
        <fullName evidence="6">LacI family DNA-binding transcriptional regulator</fullName>
    </submittedName>
</protein>